<dbReference type="OrthoDB" id="9903289at2"/>
<organism evidence="1 2">
    <name type="scientific">Geotalea uraniireducens (strain Rf4)</name>
    <name type="common">Geobacter uraniireducens</name>
    <dbReference type="NCBI Taxonomy" id="351605"/>
    <lineage>
        <taxon>Bacteria</taxon>
        <taxon>Pseudomonadati</taxon>
        <taxon>Thermodesulfobacteriota</taxon>
        <taxon>Desulfuromonadia</taxon>
        <taxon>Geobacterales</taxon>
        <taxon>Geobacteraceae</taxon>
        <taxon>Geotalea</taxon>
    </lineage>
</organism>
<dbReference type="AlphaFoldDB" id="A5GA61"/>
<accession>A5GA61</accession>
<dbReference type="Proteomes" id="UP000006695">
    <property type="component" value="Chromosome"/>
</dbReference>
<keyword evidence="2" id="KW-1185">Reference proteome</keyword>
<protein>
    <submittedName>
        <fullName evidence="1">Uncharacterized protein</fullName>
    </submittedName>
</protein>
<evidence type="ECO:0000313" key="1">
    <source>
        <dbReference type="EMBL" id="ABQ25528.1"/>
    </source>
</evidence>
<evidence type="ECO:0000313" key="2">
    <source>
        <dbReference type="Proteomes" id="UP000006695"/>
    </source>
</evidence>
<proteinExistence type="predicted"/>
<reference evidence="1 2" key="1">
    <citation type="submission" date="2007-05" db="EMBL/GenBank/DDBJ databases">
        <title>Complete sequence of Geobacter uraniireducens Rf4.</title>
        <authorList>
            <consortium name="US DOE Joint Genome Institute"/>
            <person name="Copeland A."/>
            <person name="Lucas S."/>
            <person name="Lapidus A."/>
            <person name="Barry K."/>
            <person name="Detter J.C."/>
            <person name="Glavina del Rio T."/>
            <person name="Hammon N."/>
            <person name="Israni S."/>
            <person name="Dalin E."/>
            <person name="Tice H."/>
            <person name="Pitluck S."/>
            <person name="Chertkov O."/>
            <person name="Brettin T."/>
            <person name="Bruce D."/>
            <person name="Han C."/>
            <person name="Schmutz J."/>
            <person name="Larimer F."/>
            <person name="Land M."/>
            <person name="Hauser L."/>
            <person name="Kyrpides N."/>
            <person name="Mikhailova N."/>
            <person name="Shelobolina E."/>
            <person name="Aklujkar M."/>
            <person name="Lovley D."/>
            <person name="Richardson P."/>
        </authorList>
    </citation>
    <scope>NUCLEOTIDE SEQUENCE [LARGE SCALE GENOMIC DNA]</scope>
    <source>
        <strain evidence="1 2">Rf4</strain>
    </source>
</reference>
<dbReference type="EMBL" id="CP000698">
    <property type="protein sequence ID" value="ABQ25528.1"/>
    <property type="molecule type" value="Genomic_DNA"/>
</dbReference>
<dbReference type="HOGENOM" id="CLU_2342771_0_0_7"/>
<sequence length="97" mass="11311">MDKLRILRSVEQAILQHLEADEIRMYLLLLATSRENGEGIISYKSIRKAFGSYFHADRMLNVCRDLRKRGLIEASFPPLDELTEQDFALNYRIVPAR</sequence>
<dbReference type="RefSeq" id="WP_011938246.1">
    <property type="nucleotide sequence ID" value="NC_009483.1"/>
</dbReference>
<gene>
    <name evidence="1" type="ordered locus">Gura_1327</name>
</gene>
<name>A5GA61_GEOUR</name>
<dbReference type="STRING" id="351605.Gura_1327"/>
<dbReference type="KEGG" id="gur:Gura_1327"/>